<proteinExistence type="predicted"/>
<dbReference type="EMBL" id="GGEC01051664">
    <property type="protein sequence ID" value="MBX32148.1"/>
    <property type="molecule type" value="Transcribed_RNA"/>
</dbReference>
<evidence type="ECO:0000313" key="1">
    <source>
        <dbReference type="EMBL" id="MBX32148.1"/>
    </source>
</evidence>
<reference evidence="1" key="1">
    <citation type="submission" date="2018-02" db="EMBL/GenBank/DDBJ databases">
        <title>Rhizophora mucronata_Transcriptome.</title>
        <authorList>
            <person name="Meera S.P."/>
            <person name="Sreeshan A."/>
            <person name="Augustine A."/>
        </authorList>
    </citation>
    <scope>NUCLEOTIDE SEQUENCE</scope>
    <source>
        <tissue evidence="1">Leaf</tissue>
    </source>
</reference>
<dbReference type="AlphaFoldDB" id="A0A2P2MPJ2"/>
<sequence>MKISHKCDGNFKYSGFYNTVLQIHINSIAERHLNKLMNQIFP</sequence>
<protein>
    <submittedName>
        <fullName evidence="1">Uncharacterized protein</fullName>
    </submittedName>
</protein>
<organism evidence="1">
    <name type="scientific">Rhizophora mucronata</name>
    <name type="common">Asiatic mangrove</name>
    <dbReference type="NCBI Taxonomy" id="61149"/>
    <lineage>
        <taxon>Eukaryota</taxon>
        <taxon>Viridiplantae</taxon>
        <taxon>Streptophyta</taxon>
        <taxon>Embryophyta</taxon>
        <taxon>Tracheophyta</taxon>
        <taxon>Spermatophyta</taxon>
        <taxon>Magnoliopsida</taxon>
        <taxon>eudicotyledons</taxon>
        <taxon>Gunneridae</taxon>
        <taxon>Pentapetalae</taxon>
        <taxon>rosids</taxon>
        <taxon>fabids</taxon>
        <taxon>Malpighiales</taxon>
        <taxon>Rhizophoraceae</taxon>
        <taxon>Rhizophora</taxon>
    </lineage>
</organism>
<name>A0A2P2MPJ2_RHIMU</name>
<accession>A0A2P2MPJ2</accession>